<protein>
    <recommendedName>
        <fullName evidence="7">UPF0056 membrane protein</fullName>
    </recommendedName>
</protein>
<evidence type="ECO:0000256" key="6">
    <source>
        <dbReference type="ARBA" id="ARBA00023136"/>
    </source>
</evidence>
<evidence type="ECO:0000313" key="8">
    <source>
        <dbReference type="EMBL" id="HIT39272.1"/>
    </source>
</evidence>
<feature type="transmembrane region" description="Helical" evidence="7">
    <location>
        <begin position="76"/>
        <end position="96"/>
    </location>
</feature>
<feature type="transmembrane region" description="Helical" evidence="7">
    <location>
        <begin position="139"/>
        <end position="158"/>
    </location>
</feature>
<reference evidence="8" key="2">
    <citation type="journal article" date="2021" name="PeerJ">
        <title>Extensive microbial diversity within the chicken gut microbiome revealed by metagenomics and culture.</title>
        <authorList>
            <person name="Gilroy R."/>
            <person name="Ravi A."/>
            <person name="Getino M."/>
            <person name="Pursley I."/>
            <person name="Horton D.L."/>
            <person name="Alikhan N.F."/>
            <person name="Baker D."/>
            <person name="Gharbi K."/>
            <person name="Hall N."/>
            <person name="Watson M."/>
            <person name="Adriaenssens E.M."/>
            <person name="Foster-Nyarko E."/>
            <person name="Jarju S."/>
            <person name="Secka A."/>
            <person name="Antonio M."/>
            <person name="Oren A."/>
            <person name="Chaudhuri R.R."/>
            <person name="La Ragione R."/>
            <person name="Hildebrand F."/>
            <person name="Pallen M.J."/>
        </authorList>
    </citation>
    <scope>NUCLEOTIDE SEQUENCE</scope>
    <source>
        <strain evidence="8">21143</strain>
    </source>
</reference>
<dbReference type="PANTHER" id="PTHR33508:SF1">
    <property type="entry name" value="UPF0056 MEMBRANE PROTEIN YHCE"/>
    <property type="match status" value="1"/>
</dbReference>
<evidence type="ECO:0000313" key="9">
    <source>
        <dbReference type="Proteomes" id="UP000886722"/>
    </source>
</evidence>
<comment type="similarity">
    <text evidence="2 7">Belongs to the UPF0056 (MarC) family.</text>
</comment>
<feature type="transmembrane region" description="Helical" evidence="7">
    <location>
        <begin position="170"/>
        <end position="189"/>
    </location>
</feature>
<reference evidence="8" key="1">
    <citation type="submission" date="2020-10" db="EMBL/GenBank/DDBJ databases">
        <authorList>
            <person name="Gilroy R."/>
        </authorList>
    </citation>
    <scope>NUCLEOTIDE SEQUENCE</scope>
    <source>
        <strain evidence="8">21143</strain>
    </source>
</reference>
<evidence type="ECO:0000256" key="2">
    <source>
        <dbReference type="ARBA" id="ARBA00009784"/>
    </source>
</evidence>
<evidence type="ECO:0000256" key="3">
    <source>
        <dbReference type="ARBA" id="ARBA00022475"/>
    </source>
</evidence>
<feature type="transmembrane region" description="Helical" evidence="7">
    <location>
        <begin position="108"/>
        <end position="133"/>
    </location>
</feature>
<evidence type="ECO:0000256" key="5">
    <source>
        <dbReference type="ARBA" id="ARBA00022989"/>
    </source>
</evidence>
<feature type="transmembrane region" description="Helical" evidence="7">
    <location>
        <begin position="48"/>
        <end position="70"/>
    </location>
</feature>
<dbReference type="Pfam" id="PF01914">
    <property type="entry name" value="MarC"/>
    <property type="match status" value="1"/>
</dbReference>
<sequence length="202" mass="22116">MENSSFYFDLQEIVSAFMVLFAVIDVTGLLPVFIDFQNKGMKISPIKAAIYSLIAFVAFLFVGNGILQLFQVDISSFAVAGSLVIFVMAVEMVLGIEIFHNDGPGGSATLVPIVFPLIAGAGSFTALLSLRALYSLPDILIALVLNIVIVYLVLRYAFLVEKVFGKAFVYVLRKLFGIILLAISVRMFVSNLTKLLESFVQQ</sequence>
<comment type="subcellular location">
    <subcellularLocation>
        <location evidence="1 7">Cell membrane</location>
        <topology evidence="1 7">Multi-pass membrane protein</topology>
    </subcellularLocation>
</comment>
<feature type="transmembrane region" description="Helical" evidence="7">
    <location>
        <begin position="13"/>
        <end position="36"/>
    </location>
</feature>
<accession>A0A9D1GDR7</accession>
<evidence type="ECO:0000256" key="4">
    <source>
        <dbReference type="ARBA" id="ARBA00022692"/>
    </source>
</evidence>
<dbReference type="EMBL" id="DVKT01000034">
    <property type="protein sequence ID" value="HIT39272.1"/>
    <property type="molecule type" value="Genomic_DNA"/>
</dbReference>
<evidence type="ECO:0000256" key="7">
    <source>
        <dbReference type="RuleBase" id="RU362048"/>
    </source>
</evidence>
<dbReference type="AlphaFoldDB" id="A0A9D1GDR7"/>
<keyword evidence="6 7" id="KW-0472">Membrane</keyword>
<keyword evidence="4 7" id="KW-0812">Transmembrane</keyword>
<comment type="caution">
    <text evidence="8">The sequence shown here is derived from an EMBL/GenBank/DDBJ whole genome shotgun (WGS) entry which is preliminary data.</text>
</comment>
<name>A0A9D1GDR7_9BACT</name>
<evidence type="ECO:0000256" key="1">
    <source>
        <dbReference type="ARBA" id="ARBA00004651"/>
    </source>
</evidence>
<gene>
    <name evidence="8" type="ORF">IAD06_04460</name>
</gene>
<dbReference type="PANTHER" id="PTHR33508">
    <property type="entry name" value="UPF0056 MEMBRANE PROTEIN YHCE"/>
    <property type="match status" value="1"/>
</dbReference>
<keyword evidence="5 7" id="KW-1133">Transmembrane helix</keyword>
<dbReference type="InterPro" id="IPR002771">
    <property type="entry name" value="Multi_antbiot-R_MarC"/>
</dbReference>
<dbReference type="Proteomes" id="UP000886722">
    <property type="component" value="Unassembled WGS sequence"/>
</dbReference>
<dbReference type="GO" id="GO:0005886">
    <property type="term" value="C:plasma membrane"/>
    <property type="evidence" value="ECO:0007669"/>
    <property type="project" value="UniProtKB-SubCell"/>
</dbReference>
<keyword evidence="3" id="KW-1003">Cell membrane</keyword>
<organism evidence="8 9">
    <name type="scientific">Candidatus Caccoplasma intestinavium</name>
    <dbReference type="NCBI Taxonomy" id="2840716"/>
    <lineage>
        <taxon>Bacteria</taxon>
        <taxon>Pseudomonadati</taxon>
        <taxon>Bacteroidota</taxon>
        <taxon>Bacteroidia</taxon>
        <taxon>Bacteroidales</taxon>
        <taxon>Bacteroidaceae</taxon>
        <taxon>Bacteroidaceae incertae sedis</taxon>
        <taxon>Candidatus Caccoplasma</taxon>
    </lineage>
</organism>
<proteinExistence type="inferred from homology"/>